<dbReference type="InterPro" id="IPR011989">
    <property type="entry name" value="ARM-like"/>
</dbReference>
<protein>
    <recommendedName>
        <fullName evidence="2">HEAT repeat domain-containing protein</fullName>
    </recommendedName>
</protein>
<comment type="caution">
    <text evidence="1">The sequence shown here is derived from an EMBL/GenBank/DDBJ whole genome shotgun (WGS) entry which is preliminary data.</text>
</comment>
<dbReference type="PANTHER" id="PTHR12697">
    <property type="entry name" value="PBS LYASE HEAT-LIKE PROTEIN"/>
    <property type="match status" value="1"/>
</dbReference>
<dbReference type="AlphaFoldDB" id="A0A0W8FG60"/>
<organism evidence="1">
    <name type="scientific">hydrocarbon metagenome</name>
    <dbReference type="NCBI Taxonomy" id="938273"/>
    <lineage>
        <taxon>unclassified sequences</taxon>
        <taxon>metagenomes</taxon>
        <taxon>ecological metagenomes</taxon>
    </lineage>
</organism>
<dbReference type="EMBL" id="LNQE01001249">
    <property type="protein sequence ID" value="KUG19872.1"/>
    <property type="molecule type" value="Genomic_DNA"/>
</dbReference>
<evidence type="ECO:0000313" key="1">
    <source>
        <dbReference type="EMBL" id="KUG19872.1"/>
    </source>
</evidence>
<name>A0A0W8FG60_9ZZZZ</name>
<dbReference type="SUPFAM" id="SSF48371">
    <property type="entry name" value="ARM repeat"/>
    <property type="match status" value="1"/>
</dbReference>
<sequence>MPVVEEKQARPEMAGLMEALLNGDTYSSLQAAGELAKIGAPAVDPLVQVLSDSGTHSRWSVAMALARVGSPAVEALIEAMKTEHDPVRNPAVWALAEIGDSRAVEPLIAVMRSGGSECCRALTAAALLKIGHPAGVAAVREDLRTADDVFREMVSEATRDL</sequence>
<dbReference type="SMART" id="SM00567">
    <property type="entry name" value="EZ_HEAT"/>
    <property type="match status" value="3"/>
</dbReference>
<dbReference type="InterPro" id="IPR016024">
    <property type="entry name" value="ARM-type_fold"/>
</dbReference>
<evidence type="ECO:0008006" key="2">
    <source>
        <dbReference type="Google" id="ProtNLM"/>
    </source>
</evidence>
<dbReference type="Pfam" id="PF13646">
    <property type="entry name" value="HEAT_2"/>
    <property type="match status" value="1"/>
</dbReference>
<accession>A0A0W8FG60</accession>
<dbReference type="GO" id="GO:0016491">
    <property type="term" value="F:oxidoreductase activity"/>
    <property type="evidence" value="ECO:0007669"/>
    <property type="project" value="TreeGrafter"/>
</dbReference>
<proteinExistence type="predicted"/>
<gene>
    <name evidence="1" type="ORF">ASZ90_010405</name>
</gene>
<dbReference type="Gene3D" id="1.25.10.10">
    <property type="entry name" value="Leucine-rich Repeat Variant"/>
    <property type="match status" value="1"/>
</dbReference>
<dbReference type="InterPro" id="IPR004155">
    <property type="entry name" value="PBS_lyase_HEAT"/>
</dbReference>
<dbReference type="PANTHER" id="PTHR12697:SF5">
    <property type="entry name" value="DEOXYHYPUSINE HYDROXYLASE"/>
    <property type="match status" value="1"/>
</dbReference>
<reference evidence="1" key="1">
    <citation type="journal article" date="2015" name="Proc. Natl. Acad. Sci. U.S.A.">
        <title>Networks of energetic and metabolic interactions define dynamics in microbial communities.</title>
        <authorList>
            <person name="Embree M."/>
            <person name="Liu J.K."/>
            <person name="Al-Bassam M.M."/>
            <person name="Zengler K."/>
        </authorList>
    </citation>
    <scope>NUCLEOTIDE SEQUENCE</scope>
</reference>